<dbReference type="STRING" id="4565.A0A3B6EQD1"/>
<dbReference type="GO" id="GO:0005764">
    <property type="term" value="C:lysosome"/>
    <property type="evidence" value="ECO:0000318"/>
    <property type="project" value="GO_Central"/>
</dbReference>
<protein>
    <recommendedName>
        <fullName evidence="2">Cathepsin propeptide inhibitor domain-containing protein</fullName>
    </recommendedName>
</protein>
<accession>A0A3B6EQD1</accession>
<dbReference type="KEGG" id="taes:123059317"/>
<dbReference type="GeneID" id="123059317"/>
<gene>
    <name evidence="3" type="primary">LOC123059317</name>
</gene>
<dbReference type="Pfam" id="PF08246">
    <property type="entry name" value="Inhibitor_I29"/>
    <property type="match status" value="1"/>
</dbReference>
<organism evidence="3">
    <name type="scientific">Triticum aestivum</name>
    <name type="common">Wheat</name>
    <dbReference type="NCBI Taxonomy" id="4565"/>
    <lineage>
        <taxon>Eukaryota</taxon>
        <taxon>Viridiplantae</taxon>
        <taxon>Streptophyta</taxon>
        <taxon>Embryophyta</taxon>
        <taxon>Tracheophyta</taxon>
        <taxon>Spermatophyta</taxon>
        <taxon>Magnoliopsida</taxon>
        <taxon>Liliopsida</taxon>
        <taxon>Poales</taxon>
        <taxon>Poaceae</taxon>
        <taxon>BOP clade</taxon>
        <taxon>Pooideae</taxon>
        <taxon>Triticodae</taxon>
        <taxon>Triticeae</taxon>
        <taxon>Triticinae</taxon>
        <taxon>Triticum</taxon>
    </lineage>
</organism>
<feature type="signal peptide" evidence="1">
    <location>
        <begin position="1"/>
        <end position="24"/>
    </location>
</feature>
<reference evidence="3" key="1">
    <citation type="submission" date="2018-08" db="EMBL/GenBank/DDBJ databases">
        <authorList>
            <person name="Rossello M."/>
        </authorList>
    </citation>
    <scope>NUCLEOTIDE SEQUENCE [LARGE SCALE GENOMIC DNA]</scope>
    <source>
        <strain evidence="3">cv. Chinese Spring</strain>
    </source>
</reference>
<name>A0A3B6EQD1_WHEAT</name>
<dbReference type="Gene3D" id="1.10.287.2250">
    <property type="match status" value="2"/>
</dbReference>
<dbReference type="InterPro" id="IPR013201">
    <property type="entry name" value="Prot_inhib_I29"/>
</dbReference>
<dbReference type="Proteomes" id="UP000019116">
    <property type="component" value="Chromosome 3A"/>
</dbReference>
<dbReference type="SUPFAM" id="SSF54001">
    <property type="entry name" value="Cysteine proteinases"/>
    <property type="match status" value="1"/>
</dbReference>
<evidence type="ECO:0000313" key="3">
    <source>
        <dbReference type="EnsemblPlants" id="TraesCS3A02G476300.1.cds1"/>
    </source>
</evidence>
<dbReference type="GO" id="GO:0005615">
    <property type="term" value="C:extracellular space"/>
    <property type="evidence" value="ECO:0000318"/>
    <property type="project" value="GO_Central"/>
</dbReference>
<dbReference type="RefSeq" id="XP_044337843.1">
    <property type="nucleotide sequence ID" value="XM_044481908.1"/>
</dbReference>
<dbReference type="InterPro" id="IPR038765">
    <property type="entry name" value="Papain-like_cys_pep_sf"/>
</dbReference>
<evidence type="ECO:0000313" key="4">
    <source>
        <dbReference type="Proteomes" id="UP000019116"/>
    </source>
</evidence>
<dbReference type="Gramene" id="TraesCAD_scaffold_774025_01G000100.1">
    <property type="protein sequence ID" value="TraesCAD_scaffold_774025_01G000100.1"/>
    <property type="gene ID" value="TraesCAD_scaffold_774025_01G000100"/>
</dbReference>
<dbReference type="EnsemblPlants" id="TraesCS3A02G476300.1">
    <property type="protein sequence ID" value="TraesCS3A02G476300.1.cds1"/>
    <property type="gene ID" value="TraesCS3A02G476300"/>
</dbReference>
<dbReference type="Gramene" id="TraesCS3A02G476300.1">
    <property type="protein sequence ID" value="TraesCS3A02G476300.1.cds1"/>
    <property type="gene ID" value="TraesCS3A02G476300"/>
</dbReference>
<feature type="domain" description="Cathepsin propeptide inhibitor" evidence="2">
    <location>
        <begin position="104"/>
        <end position="165"/>
    </location>
</feature>
<reference evidence="3" key="2">
    <citation type="submission" date="2018-10" db="UniProtKB">
        <authorList>
            <consortium name="EnsemblPlants"/>
        </authorList>
    </citation>
    <scope>IDENTIFICATION</scope>
</reference>
<keyword evidence="1" id="KW-0732">Signal</keyword>
<evidence type="ECO:0000256" key="1">
    <source>
        <dbReference type="SAM" id="SignalP"/>
    </source>
</evidence>
<evidence type="ECO:0000259" key="2">
    <source>
        <dbReference type="SMART" id="SM00848"/>
    </source>
</evidence>
<proteinExistence type="predicted"/>
<sequence>MRRVMAASPLLLLLLVSLVSTAAATSNTSESWERKRSEEETRQIFREWKAMHGTTNSSLDEEEQRAYTMFKHRLGLIDRQWHDQGYSVFSWERGRSEEETRKIFAEWKARKPVTTYSSIAHEEHRYTIFKEDLRKIDQHNACYAIGVHNNNRCLNQFSHLTQEEFEAVCCGFWPEEPSEAKLQRIGEIQELLRQAFTRPLI</sequence>
<dbReference type="OMA" id="WHDAGYS"/>
<dbReference type="Gramene" id="TraesCS3A03G1112400.1">
    <property type="protein sequence ID" value="TraesCS3A03G1112400.1.CDS1"/>
    <property type="gene ID" value="TraesCS3A03G1112400"/>
</dbReference>
<dbReference type="SMR" id="A0A3B6EQD1"/>
<dbReference type="GO" id="GO:0051603">
    <property type="term" value="P:proteolysis involved in protein catabolic process"/>
    <property type="evidence" value="ECO:0000318"/>
    <property type="project" value="GO_Central"/>
</dbReference>
<dbReference type="AlphaFoldDB" id="A0A3B6EQD1"/>
<feature type="chain" id="PRO_5017472532" description="Cathepsin propeptide inhibitor domain-containing protein" evidence="1">
    <location>
        <begin position="25"/>
        <end position="201"/>
    </location>
</feature>
<keyword evidence="4" id="KW-1185">Reference proteome</keyword>
<dbReference type="GO" id="GO:0004197">
    <property type="term" value="F:cysteine-type endopeptidase activity"/>
    <property type="evidence" value="ECO:0000318"/>
    <property type="project" value="GO_Central"/>
</dbReference>
<dbReference type="SMART" id="SM00848">
    <property type="entry name" value="Inhibitor_I29"/>
    <property type="match status" value="1"/>
</dbReference>